<gene>
    <name evidence="2" type="ORF">VNI00_011520</name>
</gene>
<accession>A0AAW0CCC5</accession>
<evidence type="ECO:0000256" key="1">
    <source>
        <dbReference type="SAM" id="MobiDB-lite"/>
    </source>
</evidence>
<protein>
    <submittedName>
        <fullName evidence="2">Uncharacterized protein</fullName>
    </submittedName>
</protein>
<reference evidence="2 3" key="1">
    <citation type="submission" date="2024-01" db="EMBL/GenBank/DDBJ databases">
        <title>A draft genome for a cacao thread blight-causing isolate of Paramarasmius palmivorus.</title>
        <authorList>
            <person name="Baruah I.K."/>
            <person name="Bukari Y."/>
            <person name="Amoako-Attah I."/>
            <person name="Meinhardt L.W."/>
            <person name="Bailey B.A."/>
            <person name="Cohen S.P."/>
        </authorList>
    </citation>
    <scope>NUCLEOTIDE SEQUENCE [LARGE SCALE GENOMIC DNA]</scope>
    <source>
        <strain evidence="2 3">GH-12</strain>
    </source>
</reference>
<comment type="caution">
    <text evidence="2">The sequence shown here is derived from an EMBL/GenBank/DDBJ whole genome shotgun (WGS) entry which is preliminary data.</text>
</comment>
<sequence>MAALRKIVSAIDQGTKQQSLKHQYWVKTVESLSSKMDAHIASMEDMRSAVKNTNQAIDKLTTIRELTHQTVGELTAVLVKKRKERDDQDSTSNPAPSDKAFKSKKPVLIELHL</sequence>
<feature type="region of interest" description="Disordered" evidence="1">
    <location>
        <begin position="81"/>
        <end position="105"/>
    </location>
</feature>
<keyword evidence="3" id="KW-1185">Reference proteome</keyword>
<dbReference type="Proteomes" id="UP001383192">
    <property type="component" value="Unassembled WGS sequence"/>
</dbReference>
<name>A0AAW0CCC5_9AGAR</name>
<evidence type="ECO:0000313" key="3">
    <source>
        <dbReference type="Proteomes" id="UP001383192"/>
    </source>
</evidence>
<dbReference type="AlphaFoldDB" id="A0AAW0CCC5"/>
<organism evidence="2 3">
    <name type="scientific">Paramarasmius palmivorus</name>
    <dbReference type="NCBI Taxonomy" id="297713"/>
    <lineage>
        <taxon>Eukaryota</taxon>
        <taxon>Fungi</taxon>
        <taxon>Dikarya</taxon>
        <taxon>Basidiomycota</taxon>
        <taxon>Agaricomycotina</taxon>
        <taxon>Agaricomycetes</taxon>
        <taxon>Agaricomycetidae</taxon>
        <taxon>Agaricales</taxon>
        <taxon>Marasmiineae</taxon>
        <taxon>Marasmiaceae</taxon>
        <taxon>Paramarasmius</taxon>
    </lineage>
</organism>
<evidence type="ECO:0000313" key="2">
    <source>
        <dbReference type="EMBL" id="KAK7036587.1"/>
    </source>
</evidence>
<proteinExistence type="predicted"/>
<dbReference type="EMBL" id="JAYKXP010000050">
    <property type="protein sequence ID" value="KAK7036587.1"/>
    <property type="molecule type" value="Genomic_DNA"/>
</dbReference>